<keyword evidence="1" id="KW-0812">Transmembrane</keyword>
<dbReference type="RefSeq" id="WP_243451268.1">
    <property type="nucleotide sequence ID" value="NZ_BLVP01000005.1"/>
</dbReference>
<dbReference type="AlphaFoldDB" id="A0A7J0BRN8"/>
<dbReference type="InterPro" id="IPR007294">
    <property type="entry name" value="DUF401"/>
</dbReference>
<feature type="transmembrane region" description="Helical" evidence="1">
    <location>
        <begin position="110"/>
        <end position="132"/>
    </location>
</feature>
<sequence>MLALLFGLPVAQWPATAGLALVHPQTVFLALIVALILVFSDLLGKTGQATRLMDSLTGYLTRPRLRLVFFPVLIGLLPMPGGAVFSAPMLGSVSEKLDVPPTDRALLNYWFRHVWETWWPLYPGIILAASICNISIGRIALYGLPGMAVMLALGWFFMLRPAVLPLAETVLPVAVAADEGGVSTPAAHARNWREVLRLGLPLLVAIAGAVLMEVGIALWAPQVPFELGVTGALLAAIGVAMVQNPGSAPLAWQSLVRGHLWEMLGVVFAIFIFKDVLAAAGVVEEISRLAGGATALMVAAVLLPFLVGMVSGITLAYVGATFPLLTGVLAQTGMQEHQMAYVMLAIFSGFTGIMCTPLHICFVLTCRYFHVDIVPVWRRLVVPCLLLLGCGVGYFFLLS</sequence>
<evidence type="ECO:0000256" key="1">
    <source>
        <dbReference type="SAM" id="Phobius"/>
    </source>
</evidence>
<evidence type="ECO:0008006" key="4">
    <source>
        <dbReference type="Google" id="ProtNLM"/>
    </source>
</evidence>
<feature type="transmembrane region" description="Helical" evidence="1">
    <location>
        <begin position="227"/>
        <end position="243"/>
    </location>
</feature>
<protein>
    <recommendedName>
        <fullName evidence="4">DUF401 family protein</fullName>
    </recommendedName>
</protein>
<comment type="caution">
    <text evidence="2">The sequence shown here is derived from an EMBL/GenBank/DDBJ whole genome shotgun (WGS) entry which is preliminary data.</text>
</comment>
<dbReference type="PANTHER" id="PTHR39556">
    <property type="entry name" value="PROTEIN, PUTATIVE-RELATED"/>
    <property type="match status" value="1"/>
</dbReference>
<dbReference type="Pfam" id="PF04165">
    <property type="entry name" value="DUF401"/>
    <property type="match status" value="2"/>
</dbReference>
<organism evidence="2 3">
    <name type="scientific">Desulfovibrio psychrotolerans</name>
    <dbReference type="NCBI Taxonomy" id="415242"/>
    <lineage>
        <taxon>Bacteria</taxon>
        <taxon>Pseudomonadati</taxon>
        <taxon>Thermodesulfobacteriota</taxon>
        <taxon>Desulfovibrionia</taxon>
        <taxon>Desulfovibrionales</taxon>
        <taxon>Desulfovibrionaceae</taxon>
        <taxon>Desulfovibrio</taxon>
    </lineage>
</organism>
<feature type="transmembrane region" description="Helical" evidence="1">
    <location>
        <begin position="139"/>
        <end position="158"/>
    </location>
</feature>
<dbReference type="Proteomes" id="UP000503820">
    <property type="component" value="Unassembled WGS sequence"/>
</dbReference>
<accession>A0A7J0BRN8</accession>
<gene>
    <name evidence="2" type="ORF">DSM19430T_10120</name>
</gene>
<keyword evidence="1" id="KW-0472">Membrane</keyword>
<feature type="transmembrane region" description="Helical" evidence="1">
    <location>
        <begin position="27"/>
        <end position="44"/>
    </location>
</feature>
<reference evidence="2 3" key="1">
    <citation type="submission" date="2020-05" db="EMBL/GenBank/DDBJ databases">
        <title>Draft genome sequence of Desulfovibrio psychrotolerans JS1T.</title>
        <authorList>
            <person name="Ueno A."/>
            <person name="Tamazawa S."/>
            <person name="Tamamura S."/>
            <person name="Murakami T."/>
            <person name="Kiyama T."/>
            <person name="Inomata H."/>
            <person name="Amano Y."/>
            <person name="Miyakawa K."/>
            <person name="Tamaki H."/>
            <person name="Naganuma T."/>
            <person name="Kaneko K."/>
        </authorList>
    </citation>
    <scope>NUCLEOTIDE SEQUENCE [LARGE SCALE GENOMIC DNA]</scope>
    <source>
        <strain evidence="2 3">JS1</strain>
    </source>
</reference>
<evidence type="ECO:0000313" key="2">
    <source>
        <dbReference type="EMBL" id="GFM36328.1"/>
    </source>
</evidence>
<keyword evidence="3" id="KW-1185">Reference proteome</keyword>
<feature type="transmembrane region" description="Helical" evidence="1">
    <location>
        <begin position="263"/>
        <end position="283"/>
    </location>
</feature>
<evidence type="ECO:0000313" key="3">
    <source>
        <dbReference type="Proteomes" id="UP000503820"/>
    </source>
</evidence>
<feature type="transmembrane region" description="Helical" evidence="1">
    <location>
        <begin position="340"/>
        <end position="364"/>
    </location>
</feature>
<dbReference type="EMBL" id="BLVP01000005">
    <property type="protein sequence ID" value="GFM36328.1"/>
    <property type="molecule type" value="Genomic_DNA"/>
</dbReference>
<dbReference type="PANTHER" id="PTHR39556:SF1">
    <property type="entry name" value="PROTEIN, PUTATIVE-RELATED"/>
    <property type="match status" value="1"/>
</dbReference>
<feature type="transmembrane region" description="Helical" evidence="1">
    <location>
        <begin position="376"/>
        <end position="397"/>
    </location>
</feature>
<feature type="transmembrane region" description="Helical" evidence="1">
    <location>
        <begin position="295"/>
        <end position="320"/>
    </location>
</feature>
<feature type="transmembrane region" description="Helical" evidence="1">
    <location>
        <begin position="65"/>
        <end position="90"/>
    </location>
</feature>
<name>A0A7J0BRN8_9BACT</name>
<feature type="transmembrane region" description="Helical" evidence="1">
    <location>
        <begin position="198"/>
        <end position="220"/>
    </location>
</feature>
<proteinExistence type="predicted"/>
<keyword evidence="1" id="KW-1133">Transmembrane helix</keyword>